<organism evidence="7 8">
    <name type="scientific">Sphingomonas japonica</name>
    <dbReference type="NCBI Taxonomy" id="511662"/>
    <lineage>
        <taxon>Bacteria</taxon>
        <taxon>Pseudomonadati</taxon>
        <taxon>Pseudomonadota</taxon>
        <taxon>Alphaproteobacteria</taxon>
        <taxon>Sphingomonadales</taxon>
        <taxon>Sphingomonadaceae</taxon>
        <taxon>Sphingomonas</taxon>
    </lineage>
</organism>
<dbReference type="Gene3D" id="3.30.870.10">
    <property type="entry name" value="Endonuclease Chain A"/>
    <property type="match status" value="2"/>
</dbReference>
<evidence type="ECO:0000256" key="3">
    <source>
        <dbReference type="ARBA" id="ARBA00018392"/>
    </source>
</evidence>
<proteinExistence type="predicted"/>
<evidence type="ECO:0000259" key="6">
    <source>
        <dbReference type="PROSITE" id="PS50035"/>
    </source>
</evidence>
<dbReference type="GO" id="GO:0016740">
    <property type="term" value="F:transferase activity"/>
    <property type="evidence" value="ECO:0007669"/>
    <property type="project" value="UniProtKB-KW"/>
</dbReference>
<dbReference type="Proteomes" id="UP000788153">
    <property type="component" value="Unassembled WGS sequence"/>
</dbReference>
<dbReference type="SMART" id="SM00155">
    <property type="entry name" value="PLDc"/>
    <property type="match status" value="2"/>
</dbReference>
<evidence type="ECO:0000313" key="8">
    <source>
        <dbReference type="Proteomes" id="UP000788153"/>
    </source>
</evidence>
<comment type="function">
    <text evidence="1">Could be a virulence factor.</text>
</comment>
<dbReference type="InterPro" id="IPR025202">
    <property type="entry name" value="PLD-like_dom"/>
</dbReference>
<dbReference type="PANTHER" id="PTHR21248">
    <property type="entry name" value="CARDIOLIPIN SYNTHASE"/>
    <property type="match status" value="1"/>
</dbReference>
<evidence type="ECO:0000313" key="7">
    <source>
        <dbReference type="EMBL" id="NIJ23295.1"/>
    </source>
</evidence>
<dbReference type="CDD" id="cd09110">
    <property type="entry name" value="PLDc_CLS_1"/>
    <property type="match status" value="1"/>
</dbReference>
<keyword evidence="8" id="KW-1185">Reference proteome</keyword>
<dbReference type="SUPFAM" id="SSF56024">
    <property type="entry name" value="Phospholipase D/nuclease"/>
    <property type="match status" value="2"/>
</dbReference>
<evidence type="ECO:0000256" key="5">
    <source>
        <dbReference type="ARBA" id="ARBA00029594"/>
    </source>
</evidence>
<sequence length="401" mass="45362">MDEPPPQPSFDVAGHRLTLLDTGPRRLRALLDLIAGATATLRILYYIYEDDSAGRAVRDALIAARRRGIDVAMIVDGLGSEHAAAHDFFESIASAGIDICRFVPRWGRKYLVRNHQKLAIADEARVIIGGFNIKADYFGVPGEDGEAWRDLGMLVEGPAASHIAGYFEALSVWSKEEGAQVRVLNRMIARWSEQQGTVRWLLGGPTRRLSPWARAVKREIEGGRRIDMIAAYFAPTIGMLRRLRRAARRGSVRIVLPSVTDNYMAIWASRFTYRRLLKRGVGIYEYQPTKLHTKLFVIDDVVHIGSANFDVRSLFLNLEVMLRIEDAAFAAHVRAYFDGEVAQSRAITAEEYRAETSWWMRVQQAAAYFMMAVVDLRVTRGLNLGQRIPWRSRRDRLPPAH</sequence>
<evidence type="ECO:0000256" key="2">
    <source>
        <dbReference type="ARBA" id="ARBA00004613"/>
    </source>
</evidence>
<dbReference type="PROSITE" id="PS50035">
    <property type="entry name" value="PLD"/>
    <property type="match status" value="2"/>
</dbReference>
<evidence type="ECO:0000256" key="4">
    <source>
        <dbReference type="ARBA" id="ARBA00022525"/>
    </source>
</evidence>
<gene>
    <name evidence="7" type="ORF">FHT01_000837</name>
</gene>
<dbReference type="Pfam" id="PF13091">
    <property type="entry name" value="PLDc_2"/>
    <property type="match status" value="2"/>
</dbReference>
<accession>A0ABX0TYB7</accession>
<protein>
    <recommendedName>
        <fullName evidence="3">Phospholipase D</fullName>
    </recommendedName>
    <alternativeName>
        <fullName evidence="5">Choline phosphatase</fullName>
    </alternativeName>
</protein>
<name>A0ABX0TYB7_9SPHN</name>
<dbReference type="InterPro" id="IPR001736">
    <property type="entry name" value="PLipase_D/transphosphatidylase"/>
</dbReference>
<keyword evidence="4" id="KW-0964">Secreted</keyword>
<keyword evidence="7" id="KW-0808">Transferase</keyword>
<dbReference type="PANTHER" id="PTHR21248:SF12">
    <property type="entry name" value="CARDIOLIPIN SYNTHASE C"/>
    <property type="match status" value="1"/>
</dbReference>
<feature type="domain" description="PLD phosphodiesterase" evidence="6">
    <location>
        <begin position="287"/>
        <end position="313"/>
    </location>
</feature>
<comment type="subcellular location">
    <subcellularLocation>
        <location evidence="2">Secreted</location>
    </subcellularLocation>
</comment>
<comment type="caution">
    <text evidence="7">The sequence shown here is derived from an EMBL/GenBank/DDBJ whole genome shotgun (WGS) entry which is preliminary data.</text>
</comment>
<dbReference type="EMBL" id="JAASQP010000001">
    <property type="protein sequence ID" value="NIJ23295.1"/>
    <property type="molecule type" value="Genomic_DNA"/>
</dbReference>
<reference evidence="7 8" key="1">
    <citation type="submission" date="2020-03" db="EMBL/GenBank/DDBJ databases">
        <title>Genomic Encyclopedia of Type Strains, Phase IV (KMG-IV): sequencing the most valuable type-strain genomes for metagenomic binning, comparative biology and taxonomic classification.</title>
        <authorList>
            <person name="Goeker M."/>
        </authorList>
    </citation>
    <scope>NUCLEOTIDE SEQUENCE [LARGE SCALE GENOMIC DNA]</scope>
    <source>
        <strain evidence="7 8">DSM 22753</strain>
    </source>
</reference>
<evidence type="ECO:0000256" key="1">
    <source>
        <dbReference type="ARBA" id="ARBA00003145"/>
    </source>
</evidence>
<feature type="domain" description="PLD phosphodiesterase" evidence="6">
    <location>
        <begin position="110"/>
        <end position="137"/>
    </location>
</feature>
<dbReference type="RefSeq" id="WP_140231160.1">
    <property type="nucleotide sequence ID" value="NZ_BAAAEV010000001.1"/>
</dbReference>